<reference evidence="2" key="2">
    <citation type="journal article" date="2023" name="IMA Fungus">
        <title>Comparative genomic study of the Penicillium genus elucidates a diverse pangenome and 15 lateral gene transfer events.</title>
        <authorList>
            <person name="Petersen C."/>
            <person name="Sorensen T."/>
            <person name="Nielsen M.R."/>
            <person name="Sondergaard T.E."/>
            <person name="Sorensen J.L."/>
            <person name="Fitzpatrick D.A."/>
            <person name="Frisvad J.C."/>
            <person name="Nielsen K.L."/>
        </authorList>
    </citation>
    <scope>NUCLEOTIDE SEQUENCE</scope>
    <source>
        <strain evidence="2">IBT 30069</strain>
    </source>
</reference>
<feature type="compositionally biased region" description="Polar residues" evidence="1">
    <location>
        <begin position="86"/>
        <end position="96"/>
    </location>
</feature>
<feature type="region of interest" description="Disordered" evidence="1">
    <location>
        <begin position="1"/>
        <end position="149"/>
    </location>
</feature>
<reference evidence="2" key="1">
    <citation type="submission" date="2022-11" db="EMBL/GenBank/DDBJ databases">
        <authorList>
            <person name="Petersen C."/>
        </authorList>
    </citation>
    <scope>NUCLEOTIDE SEQUENCE</scope>
    <source>
        <strain evidence="2">IBT 30069</strain>
    </source>
</reference>
<proteinExistence type="predicted"/>
<name>A0A9W9K0J7_9EURO</name>
<accession>A0A9W9K0J7</accession>
<dbReference type="AlphaFoldDB" id="A0A9W9K0J7"/>
<dbReference type="Proteomes" id="UP001149165">
    <property type="component" value="Unassembled WGS sequence"/>
</dbReference>
<sequence length="149" mass="16946">MLVDSSHGSRRRHMGKSSRSHSLSDEPHAKRRKTESTKKTESPRKGDLEEKRDSKKRNSEKKKESTEQSRKTKQGVNDTEQDQQHEPSSAKTSVNISDLDLDVSYVGKIVPAPSIRGQRKRWSNPGPTINNQYDVPPGWDDKEPDLDPE</sequence>
<protein>
    <submittedName>
        <fullName evidence="2">Uncharacterized protein</fullName>
    </submittedName>
</protein>
<comment type="caution">
    <text evidence="2">The sequence shown here is derived from an EMBL/GenBank/DDBJ whole genome shotgun (WGS) entry which is preliminary data.</text>
</comment>
<feature type="compositionally biased region" description="Basic and acidic residues" evidence="1">
    <location>
        <begin position="22"/>
        <end position="70"/>
    </location>
</feature>
<organism evidence="2 3">
    <name type="scientific">Penicillium angulare</name>
    <dbReference type="NCBI Taxonomy" id="116970"/>
    <lineage>
        <taxon>Eukaryota</taxon>
        <taxon>Fungi</taxon>
        <taxon>Dikarya</taxon>
        <taxon>Ascomycota</taxon>
        <taxon>Pezizomycotina</taxon>
        <taxon>Eurotiomycetes</taxon>
        <taxon>Eurotiomycetidae</taxon>
        <taxon>Eurotiales</taxon>
        <taxon>Aspergillaceae</taxon>
        <taxon>Penicillium</taxon>
    </lineage>
</organism>
<keyword evidence="3" id="KW-1185">Reference proteome</keyword>
<dbReference type="EMBL" id="JAPQKH010000007">
    <property type="protein sequence ID" value="KAJ5088216.1"/>
    <property type="molecule type" value="Genomic_DNA"/>
</dbReference>
<evidence type="ECO:0000313" key="2">
    <source>
        <dbReference type="EMBL" id="KAJ5088216.1"/>
    </source>
</evidence>
<evidence type="ECO:0000313" key="3">
    <source>
        <dbReference type="Proteomes" id="UP001149165"/>
    </source>
</evidence>
<feature type="compositionally biased region" description="Basic residues" evidence="1">
    <location>
        <begin position="8"/>
        <end position="19"/>
    </location>
</feature>
<gene>
    <name evidence="2" type="ORF">N7456_011832</name>
</gene>
<evidence type="ECO:0000256" key="1">
    <source>
        <dbReference type="SAM" id="MobiDB-lite"/>
    </source>
</evidence>